<dbReference type="EMBL" id="JAAAID010003408">
    <property type="protein sequence ID" value="KAF9998158.1"/>
    <property type="molecule type" value="Genomic_DNA"/>
</dbReference>
<feature type="domain" description="Rab-GAP TBC" evidence="4">
    <location>
        <begin position="546"/>
        <end position="639"/>
    </location>
</feature>
<dbReference type="AlphaFoldDB" id="A0A9P6MG69"/>
<protein>
    <submittedName>
        <fullName evidence="5">GTPase-activating protein</fullName>
    </submittedName>
</protein>
<comment type="caution">
    <text evidence="5">The sequence shown here is derived from an EMBL/GenBank/DDBJ whole genome shotgun (WGS) entry which is preliminary data.</text>
</comment>
<dbReference type="GO" id="GO:0005096">
    <property type="term" value="F:GTPase activator activity"/>
    <property type="evidence" value="ECO:0007669"/>
    <property type="project" value="UniProtKB-KW"/>
</dbReference>
<dbReference type="FunFam" id="1.10.8.270:FF:000001">
    <property type="entry name" value="TBC1 domain family member 1"/>
    <property type="match status" value="1"/>
</dbReference>
<evidence type="ECO:0000259" key="4">
    <source>
        <dbReference type="PROSITE" id="PS50086"/>
    </source>
</evidence>
<dbReference type="InterPro" id="IPR000195">
    <property type="entry name" value="Rab-GAP-TBC_dom"/>
</dbReference>
<dbReference type="Gene3D" id="1.10.8.270">
    <property type="entry name" value="putative rabgap domain of human tbc1 domain family member 14 like domains"/>
    <property type="match status" value="1"/>
</dbReference>
<feature type="non-terminal residue" evidence="5">
    <location>
        <position position="639"/>
    </location>
</feature>
<dbReference type="Gene3D" id="1.10.10.750">
    <property type="entry name" value="Ypt/Rab-GAP domain of gyp1p, domain 1"/>
    <property type="match status" value="1"/>
</dbReference>
<keyword evidence="2" id="KW-0175">Coiled coil</keyword>
<gene>
    <name evidence="5" type="primary">GYP5_2</name>
    <name evidence="5" type="ORF">BGZ80_006849</name>
</gene>
<dbReference type="GO" id="GO:0031267">
    <property type="term" value="F:small GTPase binding"/>
    <property type="evidence" value="ECO:0007669"/>
    <property type="project" value="TreeGrafter"/>
</dbReference>
<dbReference type="Pfam" id="PF00566">
    <property type="entry name" value="RabGAP-TBC"/>
    <property type="match status" value="1"/>
</dbReference>
<dbReference type="InterPro" id="IPR035969">
    <property type="entry name" value="Rab-GAP_TBC_sf"/>
</dbReference>
<accession>A0A9P6MG69</accession>
<feature type="compositionally biased region" description="Low complexity" evidence="3">
    <location>
        <begin position="411"/>
        <end position="420"/>
    </location>
</feature>
<feature type="compositionally biased region" description="Basic and acidic residues" evidence="3">
    <location>
        <begin position="43"/>
        <end position="58"/>
    </location>
</feature>
<name>A0A9P6MG69_9FUNG</name>
<dbReference type="PANTHER" id="PTHR47219:SF22">
    <property type="entry name" value="RAB-GAP TBC DOMAIN-CONTAINING PROTEIN"/>
    <property type="match status" value="1"/>
</dbReference>
<dbReference type="PROSITE" id="PS50086">
    <property type="entry name" value="TBC_RABGAP"/>
    <property type="match status" value="1"/>
</dbReference>
<dbReference type="Proteomes" id="UP000703661">
    <property type="component" value="Unassembled WGS sequence"/>
</dbReference>
<feature type="non-terminal residue" evidence="5">
    <location>
        <position position="1"/>
    </location>
</feature>
<evidence type="ECO:0000256" key="1">
    <source>
        <dbReference type="ARBA" id="ARBA00022468"/>
    </source>
</evidence>
<evidence type="ECO:0000313" key="5">
    <source>
        <dbReference type="EMBL" id="KAF9998158.1"/>
    </source>
</evidence>
<feature type="region of interest" description="Disordered" evidence="3">
    <location>
        <begin position="411"/>
        <end position="464"/>
    </location>
</feature>
<dbReference type="FunFam" id="1.10.10.750:FF:000003">
    <property type="entry name" value="GTPase activating protein (Evi5)"/>
    <property type="match status" value="1"/>
</dbReference>
<dbReference type="PANTHER" id="PTHR47219">
    <property type="entry name" value="RAB GTPASE-ACTIVATING PROTEIN 1-LIKE"/>
    <property type="match status" value="1"/>
</dbReference>
<keyword evidence="6" id="KW-1185">Reference proteome</keyword>
<sequence length="639" mass="67468">SFYGEGESVAPNQNTFQDAGVDHHRVSVNSAKSFSSHSKHHSFGYDDRPAGYGEKFESDSESSTSEGAEERQMAERLMAEASASAAASRPTSASSFSIASRSTPSSPVHTRFTPSAVVAENREIEEEEEPKAVESNTAPVVAAVAVAATAAAAAAAVTVAAVKTTADDTVSVVTPVVAPAPAPAVAVALTPDAPVSPTPSLSHSALLVDTISQKSVSTASSIDRREKRYSGSDSDTSGTSIDLHSPTFKDQAKKTPPTVFSRTMSSLSATRDAVSNNISNTINTINNSNNNNNNTRESSAEKTRPTSYATVFSDAEMNDINLADELPNEKRVSEIVPPTPSTPSGFGFGFFGSRNSQIATGAAAATAAAAAAAAKSSSRPNSALTPTPAPVETRSRSTSISALASSVFSGWGFSSSSQNQPPVPPVPRAASQIGSQRASNVGSVATSNRGPNSGPGSDRASIMSNQTTDSNMDLLLARLEAQNELLAQDSKRRATTESEMDRALGHAKEECAGEDYDWDYWGALMHDYNAVVKRDPRKLTVMIQKGVPPALRGLIWQLLAKSKDLQLEGTYAELLKSSSAHEKQITRDMSRTFPNHEYFQAESVGQEALFNVVKAYSLYDPEVGYCQGLSFIVGPLLLN</sequence>
<proteinExistence type="predicted"/>
<feature type="compositionally biased region" description="Polar residues" evidence="3">
    <location>
        <begin position="375"/>
        <end position="385"/>
    </location>
</feature>
<keyword evidence="1" id="KW-0343">GTPase activation</keyword>
<evidence type="ECO:0000256" key="3">
    <source>
        <dbReference type="SAM" id="MobiDB-lite"/>
    </source>
</evidence>
<feature type="compositionally biased region" description="Polar residues" evidence="3">
    <location>
        <begin position="433"/>
        <end position="455"/>
    </location>
</feature>
<feature type="region of interest" description="Disordered" evidence="3">
    <location>
        <begin position="215"/>
        <end position="266"/>
    </location>
</feature>
<feature type="compositionally biased region" description="Low complexity" evidence="3">
    <location>
        <begin position="81"/>
        <end position="106"/>
    </location>
</feature>
<organism evidence="5 6">
    <name type="scientific">Entomortierella chlamydospora</name>
    <dbReference type="NCBI Taxonomy" id="101097"/>
    <lineage>
        <taxon>Eukaryota</taxon>
        <taxon>Fungi</taxon>
        <taxon>Fungi incertae sedis</taxon>
        <taxon>Mucoromycota</taxon>
        <taxon>Mortierellomycotina</taxon>
        <taxon>Mortierellomycetes</taxon>
        <taxon>Mortierellales</taxon>
        <taxon>Mortierellaceae</taxon>
        <taxon>Entomortierella</taxon>
    </lineage>
</organism>
<feature type="compositionally biased region" description="Low complexity" evidence="3">
    <location>
        <begin position="231"/>
        <end position="240"/>
    </location>
</feature>
<dbReference type="InterPro" id="IPR050302">
    <property type="entry name" value="Rab_GAP_TBC_domain"/>
</dbReference>
<evidence type="ECO:0000313" key="6">
    <source>
        <dbReference type="Proteomes" id="UP000703661"/>
    </source>
</evidence>
<feature type="region of interest" description="Disordered" evidence="3">
    <location>
        <begin position="1"/>
        <end position="114"/>
    </location>
</feature>
<feature type="region of interest" description="Disordered" evidence="3">
    <location>
        <begin position="280"/>
        <end position="306"/>
    </location>
</feature>
<dbReference type="SUPFAM" id="SSF47923">
    <property type="entry name" value="Ypt/Rab-GAP domain of gyp1p"/>
    <property type="match status" value="1"/>
</dbReference>
<evidence type="ECO:0000256" key="2">
    <source>
        <dbReference type="ARBA" id="ARBA00023054"/>
    </source>
</evidence>
<feature type="compositionally biased region" description="Low complexity" evidence="3">
    <location>
        <begin position="280"/>
        <end position="295"/>
    </location>
</feature>
<reference evidence="5" key="1">
    <citation type="journal article" date="2020" name="Fungal Divers.">
        <title>Resolving the Mortierellaceae phylogeny through synthesis of multi-gene phylogenetics and phylogenomics.</title>
        <authorList>
            <person name="Vandepol N."/>
            <person name="Liber J."/>
            <person name="Desiro A."/>
            <person name="Na H."/>
            <person name="Kennedy M."/>
            <person name="Barry K."/>
            <person name="Grigoriev I.V."/>
            <person name="Miller A.N."/>
            <person name="O'Donnell K."/>
            <person name="Stajich J.E."/>
            <person name="Bonito G."/>
        </authorList>
    </citation>
    <scope>NUCLEOTIDE SEQUENCE</scope>
    <source>
        <strain evidence="5">NRRL 2769</strain>
    </source>
</reference>
<feature type="region of interest" description="Disordered" evidence="3">
    <location>
        <begin position="374"/>
        <end position="397"/>
    </location>
</feature>
<feature type="compositionally biased region" description="Basic and acidic residues" evidence="3">
    <location>
        <begin position="68"/>
        <end position="78"/>
    </location>
</feature>